<reference evidence="1" key="1">
    <citation type="submission" date="2019-08" db="EMBL/GenBank/DDBJ databases">
        <authorList>
            <person name="Kucharzyk K."/>
            <person name="Murdoch R.W."/>
            <person name="Higgins S."/>
            <person name="Loffler F."/>
        </authorList>
    </citation>
    <scope>NUCLEOTIDE SEQUENCE</scope>
</reference>
<organism evidence="1">
    <name type="scientific">bioreactor metagenome</name>
    <dbReference type="NCBI Taxonomy" id="1076179"/>
    <lineage>
        <taxon>unclassified sequences</taxon>
        <taxon>metagenomes</taxon>
        <taxon>ecological metagenomes</taxon>
    </lineage>
</organism>
<dbReference type="AlphaFoldDB" id="A0A645G676"/>
<sequence>MLQSEMQFAAQECARGQHHGPAWNFLPEHGFDTRNASVGDSEIHRLSLKNIEIRRIFEIKLHSALVTDLVALSARRPDRRPLAAIEQPKLDGGGIGDHALRSAQCVNFPHHVTLGHTTHRRIAAHLGDMIHIDGKQQCFGAQSGGGQSRFTPGVSGADHDDIVMLHNRFLA</sequence>
<evidence type="ECO:0000313" key="1">
    <source>
        <dbReference type="EMBL" id="MPN22381.1"/>
    </source>
</evidence>
<dbReference type="EMBL" id="VSSQ01070602">
    <property type="protein sequence ID" value="MPN22381.1"/>
    <property type="molecule type" value="Genomic_DNA"/>
</dbReference>
<protein>
    <submittedName>
        <fullName evidence="1">Uncharacterized protein</fullName>
    </submittedName>
</protein>
<proteinExistence type="predicted"/>
<dbReference type="AntiFam" id="ANF00154">
    <property type="entry name" value="Shadow ORF (opposite mnmG)"/>
</dbReference>
<name>A0A645G676_9ZZZZ</name>
<accession>A0A645G676</accession>
<gene>
    <name evidence="1" type="ORF">SDC9_169764</name>
</gene>
<comment type="caution">
    <text evidence="1">The sequence shown here is derived from an EMBL/GenBank/DDBJ whole genome shotgun (WGS) entry which is preliminary data.</text>
</comment>